<evidence type="ECO:0000256" key="2">
    <source>
        <dbReference type="SAM" id="SignalP"/>
    </source>
</evidence>
<dbReference type="EMBL" id="MWIO01000007">
    <property type="protein sequence ID" value="THD09616.1"/>
    <property type="molecule type" value="Genomic_DNA"/>
</dbReference>
<feature type="region of interest" description="Disordered" evidence="1">
    <location>
        <begin position="56"/>
        <end position="115"/>
    </location>
</feature>
<organism evidence="3 4">
    <name type="scientific">Rhodanobacter lindaniclasticus</name>
    <dbReference type="NCBI Taxonomy" id="75310"/>
    <lineage>
        <taxon>Bacteria</taxon>
        <taxon>Pseudomonadati</taxon>
        <taxon>Pseudomonadota</taxon>
        <taxon>Gammaproteobacteria</taxon>
        <taxon>Lysobacterales</taxon>
        <taxon>Rhodanobacteraceae</taxon>
        <taxon>Rhodanobacter</taxon>
    </lineage>
</organism>
<reference evidence="3 4" key="1">
    <citation type="submission" date="2017-02" db="EMBL/GenBank/DDBJ databases">
        <title>Whole genome sequencing of Rhodanobacter lindaniclasticus DSM 17932.</title>
        <authorList>
            <person name="Kumar S."/>
            <person name="Patil P."/>
            <person name="Patil P.B."/>
        </authorList>
    </citation>
    <scope>NUCLEOTIDE SEQUENCE [LARGE SCALE GENOMIC DNA]</scope>
    <source>
        <strain evidence="3 4">DSM 17932</strain>
    </source>
</reference>
<feature type="chain" id="PRO_5020946115" description="DUF4148 domain-containing protein" evidence="2">
    <location>
        <begin position="28"/>
        <end position="115"/>
    </location>
</feature>
<dbReference type="Proteomes" id="UP000306317">
    <property type="component" value="Unassembled WGS sequence"/>
</dbReference>
<proteinExistence type="predicted"/>
<evidence type="ECO:0008006" key="5">
    <source>
        <dbReference type="Google" id="ProtNLM"/>
    </source>
</evidence>
<feature type="compositionally biased region" description="Polar residues" evidence="1">
    <location>
        <begin position="59"/>
        <end position="68"/>
    </location>
</feature>
<dbReference type="OrthoDB" id="5957585at2"/>
<protein>
    <recommendedName>
        <fullName evidence="5">DUF4148 domain-containing protein</fullName>
    </recommendedName>
</protein>
<keyword evidence="2" id="KW-0732">Signal</keyword>
<evidence type="ECO:0000256" key="1">
    <source>
        <dbReference type="SAM" id="MobiDB-lite"/>
    </source>
</evidence>
<evidence type="ECO:0000313" key="4">
    <source>
        <dbReference type="Proteomes" id="UP000306317"/>
    </source>
</evidence>
<evidence type="ECO:0000313" key="3">
    <source>
        <dbReference type="EMBL" id="THD09616.1"/>
    </source>
</evidence>
<feature type="compositionally biased region" description="Basic and acidic residues" evidence="1">
    <location>
        <begin position="81"/>
        <end position="106"/>
    </location>
</feature>
<feature type="signal peptide" evidence="2">
    <location>
        <begin position="1"/>
        <end position="27"/>
    </location>
</feature>
<dbReference type="RefSeq" id="WP_136257027.1">
    <property type="nucleotide sequence ID" value="NZ_MWIO01000007.1"/>
</dbReference>
<keyword evidence="4" id="KW-1185">Reference proteome</keyword>
<name>A0A4S3KLF1_9GAMM</name>
<gene>
    <name evidence="3" type="ORF">B1991_01930</name>
</gene>
<sequence>MNHASMIRLGLLSLIACTAFASASAMAADTTVPGHPRVNEVNQRIDNQQARIAKGVANGTITPKQAANDQRRAANIAQRESAAEAKHNGHLTKGETRRLNRAENRNSRAIHRQRH</sequence>
<accession>A0A4S3KLF1</accession>
<dbReference type="AlphaFoldDB" id="A0A4S3KLF1"/>
<comment type="caution">
    <text evidence="3">The sequence shown here is derived from an EMBL/GenBank/DDBJ whole genome shotgun (WGS) entry which is preliminary data.</text>
</comment>